<comment type="subcellular location">
    <subcellularLocation>
        <location evidence="1">Bacterial flagellum basal body</location>
    </subcellularLocation>
    <subcellularLocation>
        <location evidence="2">Cell membrane</location>
        <topology evidence="2">Peripheral membrane protein</topology>
        <orientation evidence="2">Cytoplasmic side</orientation>
    </subcellularLocation>
</comment>
<feature type="region of interest" description="Disordered" evidence="10">
    <location>
        <begin position="1"/>
        <end position="22"/>
    </location>
</feature>
<feature type="domain" description="Flagellar motor switch protein FliG middle" evidence="12">
    <location>
        <begin position="136"/>
        <end position="205"/>
    </location>
</feature>
<evidence type="ECO:0000256" key="1">
    <source>
        <dbReference type="ARBA" id="ARBA00004117"/>
    </source>
</evidence>
<dbReference type="NCBIfam" id="TIGR00207">
    <property type="entry name" value="fliG"/>
    <property type="match status" value="1"/>
</dbReference>
<comment type="caution">
    <text evidence="14">The sequence shown here is derived from an EMBL/GenBank/DDBJ whole genome shotgun (WGS) entry which is preliminary data.</text>
</comment>
<evidence type="ECO:0000256" key="9">
    <source>
        <dbReference type="ARBA" id="ARBA00023143"/>
    </source>
</evidence>
<dbReference type="AlphaFoldDB" id="A0A3D4V4Z9"/>
<organism evidence="14 15">
    <name type="scientific">Gemmatimonas aurantiaca</name>
    <dbReference type="NCBI Taxonomy" id="173480"/>
    <lineage>
        <taxon>Bacteria</taxon>
        <taxon>Pseudomonadati</taxon>
        <taxon>Gemmatimonadota</taxon>
        <taxon>Gemmatimonadia</taxon>
        <taxon>Gemmatimonadales</taxon>
        <taxon>Gemmatimonadaceae</taxon>
        <taxon>Gemmatimonas</taxon>
    </lineage>
</organism>
<dbReference type="SUPFAM" id="SSF48029">
    <property type="entry name" value="FliG"/>
    <property type="match status" value="2"/>
</dbReference>
<reference evidence="14 15" key="1">
    <citation type="journal article" date="2018" name="Nat. Biotechnol.">
        <title>A standardized bacterial taxonomy based on genome phylogeny substantially revises the tree of life.</title>
        <authorList>
            <person name="Parks D.H."/>
            <person name="Chuvochina M."/>
            <person name="Waite D.W."/>
            <person name="Rinke C."/>
            <person name="Skarshewski A."/>
            <person name="Chaumeil P.A."/>
            <person name="Hugenholtz P."/>
        </authorList>
    </citation>
    <scope>NUCLEOTIDE SEQUENCE [LARGE SCALE GENOMIC DNA]</scope>
    <source>
        <strain evidence="14">UBA8844</strain>
    </source>
</reference>
<dbReference type="Pfam" id="PF14841">
    <property type="entry name" value="FliG_M"/>
    <property type="match status" value="1"/>
</dbReference>
<dbReference type="Pfam" id="PF01706">
    <property type="entry name" value="FliG_C"/>
    <property type="match status" value="1"/>
</dbReference>
<keyword evidence="14" id="KW-0966">Cell projection</keyword>
<dbReference type="GO" id="GO:0003774">
    <property type="term" value="F:cytoskeletal motor activity"/>
    <property type="evidence" value="ECO:0007669"/>
    <property type="project" value="InterPro"/>
</dbReference>
<dbReference type="GO" id="GO:0009425">
    <property type="term" value="C:bacterial-type flagellum basal body"/>
    <property type="evidence" value="ECO:0007669"/>
    <property type="project" value="UniProtKB-SubCell"/>
</dbReference>
<keyword evidence="5" id="KW-1003">Cell membrane</keyword>
<dbReference type="GO" id="GO:0071973">
    <property type="term" value="P:bacterial-type flagellum-dependent cell motility"/>
    <property type="evidence" value="ECO:0007669"/>
    <property type="project" value="InterPro"/>
</dbReference>
<dbReference type="Gene3D" id="1.10.220.30">
    <property type="match status" value="3"/>
</dbReference>
<keyword evidence="7" id="KW-0283">Flagellar rotation</keyword>
<keyword evidence="14" id="KW-0969">Cilium</keyword>
<keyword evidence="8" id="KW-0472">Membrane</keyword>
<comment type="similarity">
    <text evidence="3">Belongs to the FliG family.</text>
</comment>
<evidence type="ECO:0000256" key="4">
    <source>
        <dbReference type="ARBA" id="ARBA00021870"/>
    </source>
</evidence>
<feature type="domain" description="Flagellar motor switch protein FliG C-terminal" evidence="11">
    <location>
        <begin position="241"/>
        <end position="345"/>
    </location>
</feature>
<evidence type="ECO:0000256" key="5">
    <source>
        <dbReference type="ARBA" id="ARBA00022475"/>
    </source>
</evidence>
<name>A0A3D4V4Z9_9BACT</name>
<evidence type="ECO:0000256" key="6">
    <source>
        <dbReference type="ARBA" id="ARBA00022500"/>
    </source>
</evidence>
<accession>A0A3D4V4Z9</accession>
<evidence type="ECO:0000256" key="2">
    <source>
        <dbReference type="ARBA" id="ARBA00004413"/>
    </source>
</evidence>
<evidence type="ECO:0000256" key="7">
    <source>
        <dbReference type="ARBA" id="ARBA00022779"/>
    </source>
</evidence>
<gene>
    <name evidence="14" type="primary">fliG</name>
    <name evidence="14" type="ORF">DGD08_01105</name>
</gene>
<keyword evidence="9" id="KW-0975">Bacterial flagellum</keyword>
<evidence type="ECO:0000256" key="10">
    <source>
        <dbReference type="SAM" id="MobiDB-lite"/>
    </source>
</evidence>
<evidence type="ECO:0000313" key="14">
    <source>
        <dbReference type="EMBL" id="HCT55788.1"/>
    </source>
</evidence>
<evidence type="ECO:0000259" key="11">
    <source>
        <dbReference type="Pfam" id="PF01706"/>
    </source>
</evidence>
<dbReference type="EMBL" id="DPIY01000001">
    <property type="protein sequence ID" value="HCT55788.1"/>
    <property type="molecule type" value="Genomic_DNA"/>
</dbReference>
<dbReference type="InterPro" id="IPR032779">
    <property type="entry name" value="FliG_M"/>
</dbReference>
<dbReference type="InterPro" id="IPR023087">
    <property type="entry name" value="Flg_Motor_Flig_C"/>
</dbReference>
<dbReference type="InterPro" id="IPR000090">
    <property type="entry name" value="Flg_Motor_Flig"/>
</dbReference>
<evidence type="ECO:0000256" key="8">
    <source>
        <dbReference type="ARBA" id="ARBA00023136"/>
    </source>
</evidence>
<evidence type="ECO:0000313" key="15">
    <source>
        <dbReference type="Proteomes" id="UP000264071"/>
    </source>
</evidence>
<evidence type="ECO:0000259" key="13">
    <source>
        <dbReference type="Pfam" id="PF14842"/>
    </source>
</evidence>
<keyword evidence="6" id="KW-0145">Chemotaxis</keyword>
<proteinExistence type="inferred from homology"/>
<dbReference type="GO" id="GO:0006935">
    <property type="term" value="P:chemotaxis"/>
    <property type="evidence" value="ECO:0007669"/>
    <property type="project" value="UniProtKB-KW"/>
</dbReference>
<feature type="domain" description="Flagellar motor switch protein FliG N-terminal" evidence="13">
    <location>
        <begin position="25"/>
        <end position="123"/>
    </location>
</feature>
<protein>
    <recommendedName>
        <fullName evidence="4">Flagellar motor switch protein FliG</fullName>
    </recommendedName>
</protein>
<evidence type="ECO:0000259" key="12">
    <source>
        <dbReference type="Pfam" id="PF14841"/>
    </source>
</evidence>
<dbReference type="PANTHER" id="PTHR30534:SF0">
    <property type="entry name" value="FLAGELLAR MOTOR SWITCH PROTEIN FLIG"/>
    <property type="match status" value="1"/>
</dbReference>
<dbReference type="Pfam" id="PF14842">
    <property type="entry name" value="FliG_N"/>
    <property type="match status" value="1"/>
</dbReference>
<dbReference type="InterPro" id="IPR011002">
    <property type="entry name" value="FliG_a-hlx"/>
</dbReference>
<dbReference type="InterPro" id="IPR028263">
    <property type="entry name" value="FliG_N"/>
</dbReference>
<dbReference type="PANTHER" id="PTHR30534">
    <property type="entry name" value="FLAGELLAR MOTOR SWITCH PROTEIN FLIG"/>
    <property type="match status" value="1"/>
</dbReference>
<dbReference type="Proteomes" id="UP000264071">
    <property type="component" value="Unassembled WGS sequence"/>
</dbReference>
<evidence type="ECO:0000256" key="3">
    <source>
        <dbReference type="ARBA" id="ARBA00010299"/>
    </source>
</evidence>
<sequence length="354" mass="38243">MSAGNTMTAVARNKNTDDRYAPDRLTGRQKVAILCMAIGAEHAAKITGGLHPEEAEIVALEMAQLDRVPPTTIDAVLLEWLEITLGVDSITTGGVEFAKDVLEKAFGPAKAQQILKRIQGQLADSDRFGRLRRADPQQLGNTLRGEHPQTIALILAHLDPAHVAAIIREFDPALGGEVMFRIARMEKVSPEMISLVERAIGNEADLAFSQGMSSVGGPAAVAAVLNLVSSSLEKEVLDLVAEKDPHLSDQIKNLMFVFEDLSSLDDKSLQRLLREVDVKQLALALKAASPDLKQKIMGTMSQRAVAGLKEEMEFLGPVKMRDVEAAQTDIVSKVRALEETGEIVLSAGTDDVIV</sequence>
<dbReference type="PRINTS" id="PR00954">
    <property type="entry name" value="FLGMOTORFLIG"/>
</dbReference>
<dbReference type="GO" id="GO:0005886">
    <property type="term" value="C:plasma membrane"/>
    <property type="evidence" value="ECO:0007669"/>
    <property type="project" value="UniProtKB-SubCell"/>
</dbReference>
<dbReference type="PIRSF" id="PIRSF003161">
    <property type="entry name" value="FliG"/>
    <property type="match status" value="1"/>
</dbReference>
<keyword evidence="14" id="KW-0282">Flagellum</keyword>